<sequence>MIRVGIVGAGGYGGAELVRLLLQHPDCGKENLLLFSSSLHSVFTAPGRFRGEGPGPDGSCDGDGSRHSEGHCEDYANHCPAFYGLGLTIYGLPGRDAESEQWWHFFCSFDVVFLAVPHAVSAELAAKYFRVKEQFGGRGESEPAKLIDLSGALRLDQAEIYRQWYEEETLGDELLGCCQYGLSELFRDDIRQANVIANPGCYATAVILALAPLFRTGFGSGARVRIDAKSGVSGAGKKAVAATHFARTNESLSLYKLHRHQHIPEIEMALSRCAGQTVAPLTFTTHLLPVTRGIMATCYIEPAAGQAGLNRGAPDEGALREIYRDFYADSPFVQVRPVGAENGLGMPQIQDVSFSNRCDIGLSCDPRNGELLVVSAIDNLLKGAAGQALQNMNLMFGREEQRGLPLAAALP</sequence>
<dbReference type="Gene3D" id="3.40.50.720">
    <property type="entry name" value="NAD(P)-binding Rossmann-like Domain"/>
    <property type="match status" value="2"/>
</dbReference>
<comment type="subcellular location">
    <subcellularLocation>
        <location evidence="5">Cytoplasm</location>
    </subcellularLocation>
</comment>
<dbReference type="EC" id="1.2.1.38" evidence="5"/>
<comment type="catalytic activity">
    <reaction evidence="5">
        <text>N-acetyl-L-glutamate 5-semialdehyde + phosphate + NADP(+) = N-acetyl-L-glutamyl 5-phosphate + NADPH + H(+)</text>
        <dbReference type="Rhea" id="RHEA:21588"/>
        <dbReference type="ChEBI" id="CHEBI:15378"/>
        <dbReference type="ChEBI" id="CHEBI:29123"/>
        <dbReference type="ChEBI" id="CHEBI:43474"/>
        <dbReference type="ChEBI" id="CHEBI:57783"/>
        <dbReference type="ChEBI" id="CHEBI:57936"/>
        <dbReference type="ChEBI" id="CHEBI:58349"/>
        <dbReference type="EC" id="1.2.1.38"/>
    </reaction>
</comment>
<gene>
    <name evidence="5 8" type="primary">argC</name>
    <name evidence="8" type="ORF">P0082_07630</name>
</gene>
<evidence type="ECO:0000313" key="8">
    <source>
        <dbReference type="EMBL" id="WGK70446.1"/>
    </source>
</evidence>
<dbReference type="GO" id="GO:0003942">
    <property type="term" value="F:N-acetyl-gamma-glutamyl-phosphate reductase activity"/>
    <property type="evidence" value="ECO:0007669"/>
    <property type="project" value="UniProtKB-EC"/>
</dbReference>
<evidence type="ECO:0000256" key="5">
    <source>
        <dbReference type="HAMAP-Rule" id="MF_00150"/>
    </source>
</evidence>
<dbReference type="Proteomes" id="UP001228690">
    <property type="component" value="Chromosome"/>
</dbReference>
<comment type="pathway">
    <text evidence="5">Amino-acid biosynthesis; L-arginine biosynthesis; N(2)-acetyl-L-ornithine from L-glutamate: step 3/4.</text>
</comment>
<dbReference type="InterPro" id="IPR036291">
    <property type="entry name" value="NAD(P)-bd_dom_sf"/>
</dbReference>
<keyword evidence="4 5" id="KW-0560">Oxidoreductase</keyword>
<dbReference type="SUPFAM" id="SSF55347">
    <property type="entry name" value="Glyceraldehyde-3-phosphate dehydrogenase-like, C-terminal domain"/>
    <property type="match status" value="1"/>
</dbReference>
<dbReference type="InterPro" id="IPR023013">
    <property type="entry name" value="AGPR_AS"/>
</dbReference>
<evidence type="ECO:0000256" key="3">
    <source>
        <dbReference type="ARBA" id="ARBA00022857"/>
    </source>
</evidence>
<keyword evidence="2 5" id="KW-0028">Amino-acid biosynthesis</keyword>
<feature type="active site" evidence="5 6">
    <location>
        <position position="201"/>
    </location>
</feature>
<dbReference type="PANTHER" id="PTHR32338">
    <property type="entry name" value="N-ACETYL-GAMMA-GLUTAMYL-PHOSPHATE REDUCTASE, CHLOROPLASTIC-RELATED-RELATED"/>
    <property type="match status" value="1"/>
</dbReference>
<dbReference type="InterPro" id="IPR000706">
    <property type="entry name" value="AGPR_type-1"/>
</dbReference>
<dbReference type="NCBIfam" id="TIGR01850">
    <property type="entry name" value="argC"/>
    <property type="match status" value="1"/>
</dbReference>
<dbReference type="Pfam" id="PF22698">
    <property type="entry name" value="Semialdhyde_dhC_1"/>
    <property type="match status" value="1"/>
</dbReference>
<dbReference type="HAMAP" id="MF_00150">
    <property type="entry name" value="ArgC_type1"/>
    <property type="match status" value="1"/>
</dbReference>
<dbReference type="SMART" id="SM00859">
    <property type="entry name" value="Semialdhyde_dh"/>
    <property type="match status" value="1"/>
</dbReference>
<reference evidence="8 9" key="1">
    <citation type="submission" date="2023-04" db="EMBL/GenBank/DDBJ databases">
        <title>Spirochaete genome identified in red abalone sample constitutes a novel genus.</title>
        <authorList>
            <person name="Sharma S.P."/>
            <person name="Purcell C.M."/>
            <person name="Hyde J.R."/>
            <person name="Severin A.J."/>
        </authorList>
    </citation>
    <scope>NUCLEOTIDE SEQUENCE [LARGE SCALE GENOMIC DNA]</scope>
    <source>
        <strain evidence="8 9">SP-2023</strain>
    </source>
</reference>
<dbReference type="InterPro" id="IPR058924">
    <property type="entry name" value="AGPR_dimerisation_dom"/>
</dbReference>
<evidence type="ECO:0000256" key="1">
    <source>
        <dbReference type="ARBA" id="ARBA00022571"/>
    </source>
</evidence>
<evidence type="ECO:0000256" key="6">
    <source>
        <dbReference type="PROSITE-ProRule" id="PRU10010"/>
    </source>
</evidence>
<dbReference type="PANTHER" id="PTHR32338:SF10">
    <property type="entry name" value="N-ACETYL-GAMMA-GLUTAMYL-PHOSPHATE REDUCTASE, CHLOROPLASTIC-RELATED"/>
    <property type="match status" value="1"/>
</dbReference>
<proteinExistence type="inferred from homology"/>
<keyword evidence="3 5" id="KW-0521">NADP</keyword>
<dbReference type="CDD" id="cd23934">
    <property type="entry name" value="AGPR_1_C"/>
    <property type="match status" value="1"/>
</dbReference>
<comment type="similarity">
    <text evidence="5">Belongs to the NAGSA dehydrogenase family. Type 1 subfamily.</text>
</comment>
<dbReference type="SUPFAM" id="SSF51735">
    <property type="entry name" value="NAD(P)-binding Rossmann-fold domains"/>
    <property type="match status" value="2"/>
</dbReference>
<keyword evidence="1 5" id="KW-0055">Arginine biosynthesis</keyword>
<feature type="domain" description="Semialdehyde dehydrogenase NAD-binding" evidence="7">
    <location>
        <begin position="3"/>
        <end position="193"/>
    </location>
</feature>
<organism evidence="8 9">
    <name type="scientific">Candidatus Haliotispira prima</name>
    <dbReference type="NCBI Taxonomy" id="3034016"/>
    <lineage>
        <taxon>Bacteria</taxon>
        <taxon>Pseudomonadati</taxon>
        <taxon>Spirochaetota</taxon>
        <taxon>Spirochaetia</taxon>
        <taxon>Spirochaetales</taxon>
        <taxon>Spirochaetaceae</taxon>
        <taxon>Candidatus Haliotispira</taxon>
    </lineage>
</organism>
<dbReference type="Gene3D" id="3.30.360.10">
    <property type="entry name" value="Dihydrodipicolinate Reductase, domain 2"/>
    <property type="match status" value="1"/>
</dbReference>
<dbReference type="PROSITE" id="PS01224">
    <property type="entry name" value="ARGC"/>
    <property type="match status" value="1"/>
</dbReference>
<comment type="function">
    <text evidence="5">Catalyzes the NADPH-dependent reduction of N-acetyl-5-glutamyl phosphate to yield N-acetyl-L-glutamate 5-semialdehyde.</text>
</comment>
<name>A0ABY8MK86_9SPIO</name>
<evidence type="ECO:0000256" key="2">
    <source>
        <dbReference type="ARBA" id="ARBA00022605"/>
    </source>
</evidence>
<evidence type="ECO:0000313" key="9">
    <source>
        <dbReference type="Proteomes" id="UP001228690"/>
    </source>
</evidence>
<keyword evidence="9" id="KW-1185">Reference proteome</keyword>
<dbReference type="EMBL" id="CP123443">
    <property type="protein sequence ID" value="WGK70446.1"/>
    <property type="molecule type" value="Genomic_DNA"/>
</dbReference>
<dbReference type="InterPro" id="IPR000534">
    <property type="entry name" value="Semialdehyde_DH_NAD-bd"/>
</dbReference>
<dbReference type="InterPro" id="IPR050085">
    <property type="entry name" value="AGPR"/>
</dbReference>
<dbReference type="RefSeq" id="WP_326928655.1">
    <property type="nucleotide sequence ID" value="NZ_CP123443.1"/>
</dbReference>
<evidence type="ECO:0000256" key="4">
    <source>
        <dbReference type="ARBA" id="ARBA00023002"/>
    </source>
</evidence>
<keyword evidence="5" id="KW-0963">Cytoplasm</keyword>
<evidence type="ECO:0000259" key="7">
    <source>
        <dbReference type="SMART" id="SM00859"/>
    </source>
</evidence>
<accession>A0ABY8MK86</accession>
<protein>
    <recommendedName>
        <fullName evidence="5">N-acetyl-gamma-glutamyl-phosphate reductase</fullName>
        <shortName evidence="5">AGPR</shortName>
        <ecNumber evidence="5">1.2.1.38</ecNumber>
    </recommendedName>
    <alternativeName>
        <fullName evidence="5">N-acetyl-glutamate semialdehyde dehydrogenase</fullName>
        <shortName evidence="5">NAGSA dehydrogenase</shortName>
    </alternativeName>
</protein>